<sequence>MTAHLDDDTLTALALGHRDAGAEGVADHLRVCPACAAALADLAAAVRGTLAAAPSIAPPDGFAGRVLAAGRAEREMPAGVTARRSAPREWCGWAPGRCWS</sequence>
<keyword evidence="4" id="KW-1185">Reference proteome</keyword>
<dbReference type="RefSeq" id="WP_187722230.1">
    <property type="nucleotide sequence ID" value="NZ_BAABBL010000012.1"/>
</dbReference>
<evidence type="ECO:0000313" key="4">
    <source>
        <dbReference type="Proteomes" id="UP000516117"/>
    </source>
</evidence>
<proteinExistence type="predicted"/>
<dbReference type="EMBL" id="CP060789">
    <property type="protein sequence ID" value="QNP57127.1"/>
    <property type="molecule type" value="Genomic_DNA"/>
</dbReference>
<keyword evidence="1" id="KW-0805">Transcription regulation</keyword>
<name>A0A7H0H9B1_9ACTN</name>
<evidence type="ECO:0000313" key="3">
    <source>
        <dbReference type="EMBL" id="QNP57127.1"/>
    </source>
</evidence>
<evidence type="ECO:0000256" key="1">
    <source>
        <dbReference type="ARBA" id="ARBA00023015"/>
    </source>
</evidence>
<dbReference type="InterPro" id="IPR041916">
    <property type="entry name" value="Anti_sigma_zinc_sf"/>
</dbReference>
<accession>A0A7H0H9B1</accession>
<dbReference type="AlphaFoldDB" id="A0A7H0H9B1"/>
<evidence type="ECO:0008006" key="5">
    <source>
        <dbReference type="Google" id="ProtNLM"/>
    </source>
</evidence>
<organism evidence="3 4">
    <name type="scientific">Tessaracoccus defluvii</name>
    <dbReference type="NCBI Taxonomy" id="1285901"/>
    <lineage>
        <taxon>Bacteria</taxon>
        <taxon>Bacillati</taxon>
        <taxon>Actinomycetota</taxon>
        <taxon>Actinomycetes</taxon>
        <taxon>Propionibacteriales</taxon>
        <taxon>Propionibacteriaceae</taxon>
        <taxon>Tessaracoccus</taxon>
    </lineage>
</organism>
<reference evidence="3 4" key="1">
    <citation type="submission" date="2020-08" db="EMBL/GenBank/DDBJ databases">
        <title>Genome sequence of Tessaracoccus defluvii JCM 17540T.</title>
        <authorList>
            <person name="Hyun D.-W."/>
            <person name="Bae J.-W."/>
        </authorList>
    </citation>
    <scope>NUCLEOTIDE SEQUENCE [LARGE SCALE GENOMIC DNA]</scope>
    <source>
        <strain evidence="3 4">JCM 17540</strain>
    </source>
</reference>
<keyword evidence="2" id="KW-0804">Transcription</keyword>
<dbReference type="KEGG" id="tdf:H9L22_07530"/>
<evidence type="ECO:0000256" key="2">
    <source>
        <dbReference type="ARBA" id="ARBA00023163"/>
    </source>
</evidence>
<dbReference type="Proteomes" id="UP000516117">
    <property type="component" value="Chromosome"/>
</dbReference>
<dbReference type="Gene3D" id="1.10.10.1320">
    <property type="entry name" value="Anti-sigma factor, zinc-finger domain"/>
    <property type="match status" value="1"/>
</dbReference>
<gene>
    <name evidence="3" type="ORF">H9L22_07530</name>
</gene>
<protein>
    <recommendedName>
        <fullName evidence="5">Zf-HC2 domain-containing protein</fullName>
    </recommendedName>
</protein>